<reference evidence="1 2" key="1">
    <citation type="submission" date="2023-01" db="EMBL/GenBank/DDBJ databases">
        <authorList>
            <person name="Whitehead M."/>
        </authorList>
    </citation>
    <scope>NUCLEOTIDE SEQUENCE [LARGE SCALE GENOMIC DNA]</scope>
</reference>
<dbReference type="InterPro" id="IPR005312">
    <property type="entry name" value="DUF1759"/>
</dbReference>
<evidence type="ECO:0000313" key="2">
    <source>
        <dbReference type="Proteomes" id="UP001160148"/>
    </source>
</evidence>
<name>A0AAV0Y1Q6_9HEMI</name>
<organism evidence="1 2">
    <name type="scientific">Macrosiphum euphorbiae</name>
    <name type="common">potato aphid</name>
    <dbReference type="NCBI Taxonomy" id="13131"/>
    <lineage>
        <taxon>Eukaryota</taxon>
        <taxon>Metazoa</taxon>
        <taxon>Ecdysozoa</taxon>
        <taxon>Arthropoda</taxon>
        <taxon>Hexapoda</taxon>
        <taxon>Insecta</taxon>
        <taxon>Pterygota</taxon>
        <taxon>Neoptera</taxon>
        <taxon>Paraneoptera</taxon>
        <taxon>Hemiptera</taxon>
        <taxon>Sternorrhyncha</taxon>
        <taxon>Aphidomorpha</taxon>
        <taxon>Aphidoidea</taxon>
        <taxon>Aphididae</taxon>
        <taxon>Macrosiphini</taxon>
        <taxon>Macrosiphum</taxon>
    </lineage>
</organism>
<sequence length="336" mass="37866">MGVLEEAKERLAGIQCKIQRVYDAGEAVGKVPNNKMAHTKFKIMYATLENLCSDFEAQLTVIIRSQCKGGVVGELVDTEKLRTEFEDKYVGSKIFADEYLPEATAEASLNKTFMEQKPTSTTSAYFPVEKLSIPIFNGNPIEYTSFRNMFDTIVDSTNMAPVLKFGYLKSRLEGEPLKLIGNLMLTDSNYTLALSQLTARYSNRRVIAEHHLEQIFNAPNAFFGDGNSIRKLLNNIIEATGALQNLSFAVDQWDPILLHLLQKKLDSHLRSQWELLVDTTEDPTVVEFTTFLTKYCKSATVTESQYQKKTLQAEQNYNFAHEPTGSTTHGTTNIEE</sequence>
<dbReference type="Pfam" id="PF03564">
    <property type="entry name" value="DUF1759"/>
    <property type="match status" value="1"/>
</dbReference>
<comment type="caution">
    <text evidence="1">The sequence shown here is derived from an EMBL/GenBank/DDBJ whole genome shotgun (WGS) entry which is preliminary data.</text>
</comment>
<keyword evidence="2" id="KW-1185">Reference proteome</keyword>
<proteinExistence type="predicted"/>
<protein>
    <submittedName>
        <fullName evidence="1">Uncharacterized protein</fullName>
    </submittedName>
</protein>
<dbReference type="PANTHER" id="PTHR47331">
    <property type="entry name" value="PHD-TYPE DOMAIN-CONTAINING PROTEIN"/>
    <property type="match status" value="1"/>
</dbReference>
<dbReference type="Proteomes" id="UP001160148">
    <property type="component" value="Unassembled WGS sequence"/>
</dbReference>
<dbReference type="AlphaFoldDB" id="A0AAV0Y1Q6"/>
<gene>
    <name evidence="1" type="ORF">MEUPH1_LOCUS27352</name>
</gene>
<accession>A0AAV0Y1Q6</accession>
<dbReference type="EMBL" id="CARXXK010001107">
    <property type="protein sequence ID" value="CAI6373632.1"/>
    <property type="molecule type" value="Genomic_DNA"/>
</dbReference>
<evidence type="ECO:0000313" key="1">
    <source>
        <dbReference type="EMBL" id="CAI6373632.1"/>
    </source>
</evidence>